<sequence>MHPQPLYSTGLTLIRFSMYGAGLEPLPIPALPPAAAHLSFDRCATVRVSPWSVFDLPWSSLHKKTGPYAGRS</sequence>
<proteinExistence type="predicted"/>
<protein>
    <submittedName>
        <fullName evidence="1">Uncharacterized protein</fullName>
    </submittedName>
</protein>
<dbReference type="AlphaFoldDB" id="A0A166H375"/>
<gene>
    <name evidence="1" type="ORF">5G4_020</name>
</gene>
<organism evidence="1">
    <name type="scientific">uncultured bacterium 5G4</name>
    <dbReference type="NCBI Taxonomy" id="1701326"/>
    <lineage>
        <taxon>Bacteria</taxon>
        <taxon>environmental samples</taxon>
    </lineage>
</organism>
<reference evidence="1" key="1">
    <citation type="submission" date="2015-07" db="EMBL/GenBank/DDBJ databases">
        <title>Exploring the genomic information of specific uncultured soil bacteria through a new metagenomic library-based strategy.</title>
        <authorList>
            <person name="Liu Y."/>
            <person name="Zhang R."/>
        </authorList>
    </citation>
    <scope>NUCLEOTIDE SEQUENCE</scope>
</reference>
<name>A0A166H375_9BACT</name>
<dbReference type="EMBL" id="KT342856">
    <property type="protein sequence ID" value="ANA08049.1"/>
    <property type="molecule type" value="Genomic_DNA"/>
</dbReference>
<evidence type="ECO:0000313" key="1">
    <source>
        <dbReference type="EMBL" id="ANA08049.1"/>
    </source>
</evidence>
<accession>A0A166H375</accession>